<reference evidence="3 4" key="1">
    <citation type="submission" date="2023-07" db="EMBL/GenBank/DDBJ databases">
        <title>Genomic Encyclopedia of Type Strains, Phase IV (KMG-IV): sequencing the most valuable type-strain genomes for metagenomic binning, comparative biology and taxonomic classification.</title>
        <authorList>
            <person name="Goeker M."/>
        </authorList>
    </citation>
    <scope>NUCLEOTIDE SEQUENCE [LARGE SCALE GENOMIC DNA]</scope>
    <source>
        <strain evidence="3 4">DSM 19619</strain>
    </source>
</reference>
<protein>
    <submittedName>
        <fullName evidence="3">Nucleoid-associated protein YgaU</fullName>
    </submittedName>
</protein>
<gene>
    <name evidence="3" type="ORF">QO011_003922</name>
</gene>
<organism evidence="3 4">
    <name type="scientific">Labrys wisconsinensis</name>
    <dbReference type="NCBI Taxonomy" id="425677"/>
    <lineage>
        <taxon>Bacteria</taxon>
        <taxon>Pseudomonadati</taxon>
        <taxon>Pseudomonadota</taxon>
        <taxon>Alphaproteobacteria</taxon>
        <taxon>Hyphomicrobiales</taxon>
        <taxon>Xanthobacteraceae</taxon>
        <taxon>Labrys</taxon>
    </lineage>
</organism>
<feature type="region of interest" description="Disordered" evidence="1">
    <location>
        <begin position="255"/>
        <end position="325"/>
    </location>
</feature>
<feature type="region of interest" description="Disordered" evidence="1">
    <location>
        <begin position="32"/>
        <end position="126"/>
    </location>
</feature>
<feature type="compositionally biased region" description="Pro residues" evidence="1">
    <location>
        <begin position="69"/>
        <end position="78"/>
    </location>
</feature>
<feature type="compositionally biased region" description="Pro residues" evidence="1">
    <location>
        <begin position="288"/>
        <end position="310"/>
    </location>
</feature>
<dbReference type="RefSeq" id="WP_307275227.1">
    <property type="nucleotide sequence ID" value="NZ_JAUSVX010000007.1"/>
</dbReference>
<feature type="compositionally biased region" description="Low complexity" evidence="1">
    <location>
        <begin position="55"/>
        <end position="68"/>
    </location>
</feature>
<dbReference type="InterPro" id="IPR018392">
    <property type="entry name" value="LysM"/>
</dbReference>
<evidence type="ECO:0000256" key="1">
    <source>
        <dbReference type="SAM" id="MobiDB-lite"/>
    </source>
</evidence>
<dbReference type="EMBL" id="JAUSVX010000007">
    <property type="protein sequence ID" value="MDQ0470903.1"/>
    <property type="molecule type" value="Genomic_DNA"/>
</dbReference>
<dbReference type="PROSITE" id="PS51782">
    <property type="entry name" value="LYSM"/>
    <property type="match status" value="1"/>
</dbReference>
<comment type="caution">
    <text evidence="3">The sequence shown here is derived from an EMBL/GenBank/DDBJ whole genome shotgun (WGS) entry which is preliminary data.</text>
</comment>
<feature type="domain" description="LysM" evidence="2">
    <location>
        <begin position="495"/>
        <end position="544"/>
    </location>
</feature>
<accession>A0ABU0J9F9</accession>
<feature type="compositionally biased region" description="Low complexity" evidence="1">
    <location>
        <begin position="311"/>
        <end position="325"/>
    </location>
</feature>
<dbReference type="Proteomes" id="UP001242480">
    <property type="component" value="Unassembled WGS sequence"/>
</dbReference>
<dbReference type="PANTHER" id="PTHR34700">
    <property type="entry name" value="POTASSIUM BINDING PROTEIN KBP"/>
    <property type="match status" value="1"/>
</dbReference>
<proteinExistence type="predicted"/>
<dbReference type="PANTHER" id="PTHR34700:SF4">
    <property type="entry name" value="PHAGE-LIKE ELEMENT PBSX PROTEIN XKDP"/>
    <property type="match status" value="1"/>
</dbReference>
<evidence type="ECO:0000313" key="3">
    <source>
        <dbReference type="EMBL" id="MDQ0470903.1"/>
    </source>
</evidence>
<dbReference type="Pfam" id="PF01476">
    <property type="entry name" value="LysM"/>
    <property type="match status" value="1"/>
</dbReference>
<dbReference type="CDD" id="cd00118">
    <property type="entry name" value="LysM"/>
    <property type="match status" value="1"/>
</dbReference>
<evidence type="ECO:0000259" key="2">
    <source>
        <dbReference type="PROSITE" id="PS51782"/>
    </source>
</evidence>
<feature type="compositionally biased region" description="Low complexity" evidence="1">
    <location>
        <begin position="277"/>
        <end position="287"/>
    </location>
</feature>
<dbReference type="Gene3D" id="3.10.350.10">
    <property type="entry name" value="LysM domain"/>
    <property type="match status" value="1"/>
</dbReference>
<dbReference type="InterPro" id="IPR036779">
    <property type="entry name" value="LysM_dom_sf"/>
</dbReference>
<dbReference type="InterPro" id="IPR013783">
    <property type="entry name" value="Ig-like_fold"/>
</dbReference>
<evidence type="ECO:0000313" key="4">
    <source>
        <dbReference type="Proteomes" id="UP001242480"/>
    </source>
</evidence>
<dbReference type="Gene3D" id="2.60.40.10">
    <property type="entry name" value="Immunoglobulins"/>
    <property type="match status" value="1"/>
</dbReference>
<sequence>MLGRAWIGLTGIGAAAAAVTWFGIVKNQPPAPAPAPPMKLAAVPADPAPKPEAPAVPAAPQAVKQEPAPTAPASPPIVPAADGAAPEPVQQAAQAPVKPQAQTPAEPAQQPASAAAPTPSAASQPPAAIKLPTFDIVRVEPSGDTVVAGQGVPGATVELLKDGAPFARAVADVGGQWAIVPKPLPKGAAELALRATTPDGRVALSQQVVTVRVPTQQGEEVVVVLNDPNAPAKVLSDGGQKAAPARQVVAQAPPAPAPVAAPVPAAAPAAPAPSTPAAPVRVAEAVPSAPPPAASTPAPAAPAAPAPVPAAPAAAPKPAAPVSKPAEAARINVEIKTVEADEAGRFFVTGTAQPGADVRIYLNETPLANVRAAPDGSFGLMVEKGMRPGNYRVRVDDVDNASGRVLTRAEVPFTMEARARPAAPPAVVTAQAEVAPKPAATVTRDIGTPPQPGTPVAKPAAGAEAVQTARPAVEPEQAVKAPVPSDSQAVVAEVKTVTVARGDNLWRISRKSYGRGMRYTWIYDANATQIRDPHWIYPGQIFVMPEKKDQAAQ</sequence>
<name>A0ABU0J9F9_9HYPH</name>
<keyword evidence="4" id="KW-1185">Reference proteome</keyword>
<dbReference type="InterPro" id="IPR052196">
    <property type="entry name" value="Bact_Kbp"/>
</dbReference>
<feature type="compositionally biased region" description="Low complexity" evidence="1">
    <location>
        <begin position="84"/>
        <end position="126"/>
    </location>
</feature>